<dbReference type="OrthoDB" id="537444at2759"/>
<comment type="similarity">
    <text evidence="1">Belongs to the 2-oxoacid dehydrogenase family.</text>
</comment>
<comment type="caution">
    <text evidence="7">The sequence shown here is derived from an EMBL/GenBank/DDBJ whole genome shotgun (WGS) entry which is preliminary data.</text>
</comment>
<dbReference type="STRING" id="61424.A0A2T9YZN3"/>
<dbReference type="GO" id="GO:0004742">
    <property type="term" value="F:dihydrolipoyllysine-residue acetyltransferase activity"/>
    <property type="evidence" value="ECO:0007669"/>
    <property type="project" value="TreeGrafter"/>
</dbReference>
<proteinExistence type="inferred from homology"/>
<dbReference type="Gene3D" id="4.10.320.10">
    <property type="entry name" value="E3-binding domain"/>
    <property type="match status" value="1"/>
</dbReference>
<dbReference type="InterPro" id="IPR011053">
    <property type="entry name" value="Single_hybrid_motif"/>
</dbReference>
<dbReference type="Pfam" id="PF00364">
    <property type="entry name" value="Biotin_lipoyl"/>
    <property type="match status" value="1"/>
</dbReference>
<dbReference type="InterPro" id="IPR003016">
    <property type="entry name" value="2-oxoA_DH_lipoyl-BS"/>
</dbReference>
<dbReference type="PROSITE" id="PS00189">
    <property type="entry name" value="LIPOYL"/>
    <property type="match status" value="1"/>
</dbReference>
<dbReference type="PROSITE" id="PS51826">
    <property type="entry name" value="PSBD"/>
    <property type="match status" value="1"/>
</dbReference>
<dbReference type="InterPro" id="IPR004167">
    <property type="entry name" value="PSBD"/>
</dbReference>
<gene>
    <name evidence="7" type="ORF">BB559_001905</name>
</gene>
<dbReference type="InterPro" id="IPR036625">
    <property type="entry name" value="E3-bd_dom_sf"/>
</dbReference>
<dbReference type="PROSITE" id="PS50968">
    <property type="entry name" value="BIOTINYL_LIPOYL"/>
    <property type="match status" value="1"/>
</dbReference>
<protein>
    <recommendedName>
        <fullName evidence="9">Dihydrolipoamide acetyltransferase component of pyruvate dehydrogenase complex</fullName>
    </recommendedName>
</protein>
<dbReference type="Proteomes" id="UP000245699">
    <property type="component" value="Unassembled WGS sequence"/>
</dbReference>
<reference evidence="7 8" key="1">
    <citation type="journal article" date="2018" name="MBio">
        <title>Comparative Genomics Reveals the Core Gene Toolbox for the Fungus-Insect Symbiosis.</title>
        <authorList>
            <person name="Wang Y."/>
            <person name="Stata M."/>
            <person name="Wang W."/>
            <person name="Stajich J.E."/>
            <person name="White M.M."/>
            <person name="Moncalvo J.M."/>
        </authorList>
    </citation>
    <scope>NUCLEOTIDE SEQUENCE [LARGE SCALE GENOMIC DNA]</scope>
    <source>
        <strain evidence="7 8">AUS-77-4</strain>
    </source>
</reference>
<keyword evidence="2" id="KW-0450">Lipoyl</keyword>
<keyword evidence="8" id="KW-1185">Reference proteome</keyword>
<dbReference type="GO" id="GO:0006086">
    <property type="term" value="P:pyruvate decarboxylation to acetyl-CoA"/>
    <property type="evidence" value="ECO:0007669"/>
    <property type="project" value="InterPro"/>
</dbReference>
<accession>A0A2T9YZN3</accession>
<dbReference type="SUPFAM" id="SSF47005">
    <property type="entry name" value="Peripheral subunit-binding domain of 2-oxo acid dehydrogenase complex"/>
    <property type="match status" value="1"/>
</dbReference>
<dbReference type="CDD" id="cd06849">
    <property type="entry name" value="lipoyl_domain"/>
    <property type="match status" value="1"/>
</dbReference>
<name>A0A2T9YZN3_9FUNG</name>
<dbReference type="PANTHER" id="PTHR23151">
    <property type="entry name" value="DIHYDROLIPOAMIDE ACETYL/SUCCINYL-TRANSFERASE-RELATED"/>
    <property type="match status" value="1"/>
</dbReference>
<feature type="domain" description="Lipoyl-binding" evidence="5">
    <location>
        <begin position="1"/>
        <end position="72"/>
    </location>
</feature>
<dbReference type="PANTHER" id="PTHR23151:SF82">
    <property type="entry name" value="PYRUVATE DEHYDROGENASE COMPLEX PROTEIN X COMPONENT, MITOCHONDRIAL"/>
    <property type="match status" value="1"/>
</dbReference>
<dbReference type="FunFam" id="2.40.50.100:FF:000010">
    <property type="entry name" value="Acetyltransferase component of pyruvate dehydrogenase complex"/>
    <property type="match status" value="1"/>
</dbReference>
<feature type="region of interest" description="Disordered" evidence="4">
    <location>
        <begin position="108"/>
        <end position="132"/>
    </location>
</feature>
<evidence type="ECO:0000313" key="7">
    <source>
        <dbReference type="EMBL" id="PVU97800.1"/>
    </source>
</evidence>
<dbReference type="GO" id="GO:0045254">
    <property type="term" value="C:pyruvate dehydrogenase complex"/>
    <property type="evidence" value="ECO:0007669"/>
    <property type="project" value="InterPro"/>
</dbReference>
<feature type="domain" description="Peripheral subunit-binding (PSBD)" evidence="6">
    <location>
        <begin position="130"/>
        <end position="168"/>
    </location>
</feature>
<evidence type="ECO:0000256" key="2">
    <source>
        <dbReference type="ARBA" id="ARBA00022823"/>
    </source>
</evidence>
<dbReference type="InterPro" id="IPR045257">
    <property type="entry name" value="E2/Pdx1"/>
</dbReference>
<evidence type="ECO:0000313" key="8">
    <source>
        <dbReference type="Proteomes" id="UP000245699"/>
    </source>
</evidence>
<keyword evidence="3" id="KW-0809">Transit peptide</keyword>
<evidence type="ECO:0000259" key="5">
    <source>
        <dbReference type="PROSITE" id="PS50968"/>
    </source>
</evidence>
<evidence type="ECO:0000256" key="4">
    <source>
        <dbReference type="SAM" id="MobiDB-lite"/>
    </source>
</evidence>
<evidence type="ECO:0008006" key="9">
    <source>
        <dbReference type="Google" id="ProtNLM"/>
    </source>
</evidence>
<evidence type="ECO:0000256" key="3">
    <source>
        <dbReference type="ARBA" id="ARBA00022946"/>
    </source>
</evidence>
<dbReference type="SUPFAM" id="SSF51230">
    <property type="entry name" value="Single hybrid motif"/>
    <property type="match status" value="1"/>
</dbReference>
<organism evidence="7 8">
    <name type="scientific">Furculomyces boomerangus</name>
    <dbReference type="NCBI Taxonomy" id="61424"/>
    <lineage>
        <taxon>Eukaryota</taxon>
        <taxon>Fungi</taxon>
        <taxon>Fungi incertae sedis</taxon>
        <taxon>Zoopagomycota</taxon>
        <taxon>Kickxellomycotina</taxon>
        <taxon>Harpellomycetes</taxon>
        <taxon>Harpellales</taxon>
        <taxon>Harpellaceae</taxon>
        <taxon>Furculomyces</taxon>
    </lineage>
</organism>
<dbReference type="AlphaFoldDB" id="A0A2T9YZN3"/>
<dbReference type="InterPro" id="IPR000089">
    <property type="entry name" value="Biotin_lipoyl"/>
</dbReference>
<dbReference type="Gene3D" id="2.40.50.100">
    <property type="match status" value="1"/>
</dbReference>
<evidence type="ECO:0000256" key="1">
    <source>
        <dbReference type="ARBA" id="ARBA00007317"/>
    </source>
</evidence>
<sequence>MPSLSPTMTEGKISNWLVAEGESFVAGQVLLQVETDKAQMDVEAADDGILAKILTNSGSDSVPVGSTIAILAEEGDDLTAISNMSLPSQAAPAPKPNVSNQEIEPVPISKETPIVSNAPNLPRGKAASGDLSPSASYLVKSKQMSNYRDIKGTGMGGRIMKSDVLSFIKSGSAIYDTSKSTESVSPISEQKILTNIPKSPAKPSDMDYLVYALNSSEMKSLSRAEFTKKCQSSTVNYKIQSNEPNYVKNDGTFTAAIAKAVSSALNSNPEFSILVYEDVVNFEIEKPTFLFTEKEKNITPETIKNETKKGAYKIGVENPTISIVFKKGDEVPSTNLNRDILLIGSPYRRIAPKTKSLLLSDALDFVISRKTTYKEPKSQKPTQGNDMAFTVELFSPGNKLDYDAIFGSIKKEFK</sequence>
<dbReference type="EMBL" id="MBFT01000098">
    <property type="protein sequence ID" value="PVU97800.1"/>
    <property type="molecule type" value="Genomic_DNA"/>
</dbReference>
<evidence type="ECO:0000259" key="6">
    <source>
        <dbReference type="PROSITE" id="PS51826"/>
    </source>
</evidence>